<reference evidence="1 2" key="1">
    <citation type="journal article" date="2020" name="Nature">
        <title>Six reference-quality genomes reveal evolution of bat adaptations.</title>
        <authorList>
            <person name="Jebb D."/>
            <person name="Huang Z."/>
            <person name="Pippel M."/>
            <person name="Hughes G.M."/>
            <person name="Lavrichenko K."/>
            <person name="Devanna P."/>
            <person name="Winkler S."/>
            <person name="Jermiin L.S."/>
            <person name="Skirmuntt E.C."/>
            <person name="Katzourakis A."/>
            <person name="Burkitt-Gray L."/>
            <person name="Ray D.A."/>
            <person name="Sullivan K.A.M."/>
            <person name="Roscito J.G."/>
            <person name="Kirilenko B.M."/>
            <person name="Davalos L.M."/>
            <person name="Corthals A.P."/>
            <person name="Power M.L."/>
            <person name="Jones G."/>
            <person name="Ransome R.D."/>
            <person name="Dechmann D.K.N."/>
            <person name="Locatelli A.G."/>
            <person name="Puechmaille S.J."/>
            <person name="Fedrigo O."/>
            <person name="Jarvis E.D."/>
            <person name="Hiller M."/>
            <person name="Vernes S.C."/>
            <person name="Myers E.W."/>
            <person name="Teeling E.C."/>
        </authorList>
    </citation>
    <scope>NUCLEOTIDE SEQUENCE [LARGE SCALE GENOMIC DNA]</scope>
    <source>
        <strain evidence="1">MRhiFer1</strain>
        <tissue evidence="1">Lung</tissue>
    </source>
</reference>
<organism evidence="1 2">
    <name type="scientific">Rhinolophus ferrumequinum</name>
    <name type="common">Greater horseshoe bat</name>
    <dbReference type="NCBI Taxonomy" id="59479"/>
    <lineage>
        <taxon>Eukaryota</taxon>
        <taxon>Metazoa</taxon>
        <taxon>Chordata</taxon>
        <taxon>Craniata</taxon>
        <taxon>Vertebrata</taxon>
        <taxon>Euteleostomi</taxon>
        <taxon>Mammalia</taxon>
        <taxon>Eutheria</taxon>
        <taxon>Laurasiatheria</taxon>
        <taxon>Chiroptera</taxon>
        <taxon>Yinpterochiroptera</taxon>
        <taxon>Rhinolophoidea</taxon>
        <taxon>Rhinolophidae</taxon>
        <taxon>Rhinolophinae</taxon>
        <taxon>Rhinolophus</taxon>
    </lineage>
</organism>
<dbReference type="EMBL" id="JACAGC010000008">
    <property type="protein sequence ID" value="KAF6351686.1"/>
    <property type="molecule type" value="Genomic_DNA"/>
</dbReference>
<name>A0A7J7XQN5_RHIFE</name>
<evidence type="ECO:0000313" key="2">
    <source>
        <dbReference type="Proteomes" id="UP000585614"/>
    </source>
</evidence>
<gene>
    <name evidence="1" type="ORF">mRhiFer1_010182</name>
</gene>
<proteinExistence type="predicted"/>
<accession>A0A7J7XQN5</accession>
<comment type="caution">
    <text evidence="1">The sequence shown here is derived from an EMBL/GenBank/DDBJ whole genome shotgun (WGS) entry which is preliminary data.</text>
</comment>
<sequence length="127" mass="13722">MSPLHNRHLCATYSVAPVATFPNQPWLQTVAPFKETSKQVRVTLEGGVLTAMEPGSSILEAMEKCSRVRILQTLLILAVMVELDGIAPSPSGTTRTTSSMVEPSPRPRLLRPAHVSLTSPCACGLVW</sequence>
<dbReference type="Proteomes" id="UP000585614">
    <property type="component" value="Unassembled WGS sequence"/>
</dbReference>
<dbReference type="AlphaFoldDB" id="A0A7J7XQN5"/>
<protein>
    <submittedName>
        <fullName evidence="1">Uncharacterized protein</fullName>
    </submittedName>
</protein>
<evidence type="ECO:0000313" key="1">
    <source>
        <dbReference type="EMBL" id="KAF6351686.1"/>
    </source>
</evidence>